<dbReference type="EMBL" id="CSBK01001640">
    <property type="protein sequence ID" value="COY95377.1"/>
    <property type="molecule type" value="Genomic_DNA"/>
</dbReference>
<reference evidence="2" key="1">
    <citation type="submission" date="2015-03" db="EMBL/GenBank/DDBJ databases">
        <authorList>
            <consortium name="Pathogen Informatics"/>
        </authorList>
    </citation>
    <scope>NUCLEOTIDE SEQUENCE [LARGE SCALE GENOMIC DNA]</scope>
    <source>
        <strain evidence="2">N09902308</strain>
    </source>
</reference>
<name>A0A916LCZ6_MYCTX</name>
<comment type="caution">
    <text evidence="1">The sequence shown here is derived from an EMBL/GenBank/DDBJ whole genome shotgun (WGS) entry which is preliminary data.</text>
</comment>
<evidence type="ECO:0000313" key="1">
    <source>
        <dbReference type="EMBL" id="COY95377.1"/>
    </source>
</evidence>
<organism evidence="1 2">
    <name type="scientific">Mycobacterium tuberculosis</name>
    <dbReference type="NCBI Taxonomy" id="1773"/>
    <lineage>
        <taxon>Bacteria</taxon>
        <taxon>Bacillati</taxon>
        <taxon>Actinomycetota</taxon>
        <taxon>Actinomycetes</taxon>
        <taxon>Mycobacteriales</taxon>
        <taxon>Mycobacteriaceae</taxon>
        <taxon>Mycobacterium</taxon>
        <taxon>Mycobacterium tuberculosis complex</taxon>
    </lineage>
</organism>
<protein>
    <submittedName>
        <fullName evidence="1">Uncharacterized protein</fullName>
    </submittedName>
</protein>
<accession>A0A916LCZ6</accession>
<dbReference type="AlphaFoldDB" id="A0A916LCZ6"/>
<proteinExistence type="predicted"/>
<evidence type="ECO:0000313" key="2">
    <source>
        <dbReference type="Proteomes" id="UP000039021"/>
    </source>
</evidence>
<gene>
    <name evidence="1" type="ORF">ERS007739_03240</name>
</gene>
<sequence length="51" mass="6242">MLHEHHCMVSFLDRLAVKMLRQLRQVFAVEINRDRDILLCRCEFVMNLFLH</sequence>
<dbReference type="Proteomes" id="UP000039021">
    <property type="component" value="Unassembled WGS sequence"/>
</dbReference>